<name>A0ABR0DWJ0_9LAMI</name>
<comment type="caution">
    <text evidence="3">The sequence shown here is derived from an EMBL/GenBank/DDBJ whole genome shotgun (WGS) entry which is preliminary data.</text>
</comment>
<keyword evidence="4" id="KW-1185">Reference proteome</keyword>
<protein>
    <submittedName>
        <fullName evidence="3">Uncharacterized protein</fullName>
    </submittedName>
</protein>
<sequence>MAPRACVAVFKVVFTKEYGLFASDVMAAIYIIIDDGFDVLSLSIVSSPPLYHDPVGIPTFVAMKKFIFVSNVAGNSDPYLKNIFRRAHRHQTVGAGVLIPLGAPSRNHNACIGLLPKAGDQDRGHGKR</sequence>
<dbReference type="PANTHER" id="PTHR10795">
    <property type="entry name" value="PROPROTEIN CONVERTASE SUBTILISIN/KEXIN"/>
    <property type="match status" value="1"/>
</dbReference>
<dbReference type="Gene3D" id="3.40.50.200">
    <property type="entry name" value="Peptidase S8/S53 domain"/>
    <property type="match status" value="1"/>
</dbReference>
<dbReference type="EMBL" id="JAYDYQ010000425">
    <property type="protein sequence ID" value="KAK4493356.1"/>
    <property type="molecule type" value="Genomic_DNA"/>
</dbReference>
<proteinExistence type="inferred from homology"/>
<keyword evidence="2" id="KW-0732">Signal</keyword>
<reference evidence="3 4" key="1">
    <citation type="journal article" date="2023" name="bioRxiv">
        <title>Genome report: Whole genome sequence and annotation of Penstemon davidsonii.</title>
        <authorList>
            <person name="Ostevik K.L."/>
            <person name="Alabady M."/>
            <person name="Zhang M."/>
            <person name="Rausher M.D."/>
        </authorList>
    </citation>
    <scope>NUCLEOTIDE SEQUENCE [LARGE SCALE GENOMIC DNA]</scope>
    <source>
        <strain evidence="3">DNT005</strain>
        <tissue evidence="3">Whole leaf</tissue>
    </source>
</reference>
<evidence type="ECO:0000256" key="1">
    <source>
        <dbReference type="ARBA" id="ARBA00011073"/>
    </source>
</evidence>
<evidence type="ECO:0000313" key="3">
    <source>
        <dbReference type="EMBL" id="KAK4493356.1"/>
    </source>
</evidence>
<dbReference type="SUPFAM" id="SSF52743">
    <property type="entry name" value="Subtilisin-like"/>
    <property type="match status" value="1"/>
</dbReference>
<organism evidence="3 4">
    <name type="scientific">Penstemon davidsonii</name>
    <dbReference type="NCBI Taxonomy" id="160366"/>
    <lineage>
        <taxon>Eukaryota</taxon>
        <taxon>Viridiplantae</taxon>
        <taxon>Streptophyta</taxon>
        <taxon>Embryophyta</taxon>
        <taxon>Tracheophyta</taxon>
        <taxon>Spermatophyta</taxon>
        <taxon>Magnoliopsida</taxon>
        <taxon>eudicotyledons</taxon>
        <taxon>Gunneridae</taxon>
        <taxon>Pentapetalae</taxon>
        <taxon>asterids</taxon>
        <taxon>lamiids</taxon>
        <taxon>Lamiales</taxon>
        <taxon>Plantaginaceae</taxon>
        <taxon>Cheloneae</taxon>
        <taxon>Penstemon</taxon>
    </lineage>
</organism>
<comment type="similarity">
    <text evidence="1">Belongs to the peptidase S8 family.</text>
</comment>
<evidence type="ECO:0000313" key="4">
    <source>
        <dbReference type="Proteomes" id="UP001291926"/>
    </source>
</evidence>
<evidence type="ECO:0000256" key="2">
    <source>
        <dbReference type="ARBA" id="ARBA00022729"/>
    </source>
</evidence>
<dbReference type="Proteomes" id="UP001291926">
    <property type="component" value="Unassembled WGS sequence"/>
</dbReference>
<accession>A0ABR0DWJ0</accession>
<gene>
    <name evidence="3" type="ORF">RD792_017750</name>
</gene>
<dbReference type="InterPro" id="IPR036852">
    <property type="entry name" value="Peptidase_S8/S53_dom_sf"/>
</dbReference>
<dbReference type="InterPro" id="IPR045051">
    <property type="entry name" value="SBT"/>
</dbReference>